<name>A0A150WSG9_BDEBC</name>
<dbReference type="GO" id="GO:0071949">
    <property type="term" value="F:FAD binding"/>
    <property type="evidence" value="ECO:0007669"/>
    <property type="project" value="InterPro"/>
</dbReference>
<dbReference type="Proteomes" id="UP000075320">
    <property type="component" value="Unassembled WGS sequence"/>
</dbReference>
<dbReference type="SUPFAM" id="SSF54975">
    <property type="entry name" value="Acylphosphatase/BLUF domain-like"/>
    <property type="match status" value="1"/>
</dbReference>
<evidence type="ECO:0000259" key="1">
    <source>
        <dbReference type="PROSITE" id="PS50925"/>
    </source>
</evidence>
<evidence type="ECO:0000313" key="3">
    <source>
        <dbReference type="Proteomes" id="UP000075320"/>
    </source>
</evidence>
<proteinExistence type="predicted"/>
<evidence type="ECO:0000313" key="2">
    <source>
        <dbReference type="EMBL" id="KYG67336.1"/>
    </source>
</evidence>
<sequence length="139" mass="16028">MGEIFQLVYFSEAADDLSYTDIKEILEVSRTHNAKAEITGLLIYKDGHFLQLLEGQEEKVRTTLERIRHDDRNYKVKILIEGPAKQRLFPTWSMAFHDGDIASNPNPAVEKLFTAPKTMKPADILPLLQSFRDHTDEFH</sequence>
<gene>
    <name evidence="2" type="ORF">AZI86_10090</name>
</gene>
<dbReference type="Pfam" id="PF04940">
    <property type="entry name" value="BLUF"/>
    <property type="match status" value="1"/>
</dbReference>
<dbReference type="OrthoDB" id="5293734at2"/>
<accession>A0A150WSG9</accession>
<dbReference type="InterPro" id="IPR036046">
    <property type="entry name" value="Acylphosphatase-like_dom_sf"/>
</dbReference>
<dbReference type="RefSeq" id="WP_061834910.1">
    <property type="nucleotide sequence ID" value="NZ_LUKE01000001.1"/>
</dbReference>
<feature type="domain" description="BLUF" evidence="1">
    <location>
        <begin position="4"/>
        <end position="95"/>
    </location>
</feature>
<reference evidence="2 3" key="1">
    <citation type="submission" date="2016-03" db="EMBL/GenBank/DDBJ databases">
        <authorList>
            <person name="Ploux O."/>
        </authorList>
    </citation>
    <scope>NUCLEOTIDE SEQUENCE [LARGE SCALE GENOMIC DNA]</scope>
    <source>
        <strain evidence="2 3">R0</strain>
    </source>
</reference>
<dbReference type="InterPro" id="IPR007024">
    <property type="entry name" value="BLUF_domain"/>
</dbReference>
<dbReference type="PROSITE" id="PS50925">
    <property type="entry name" value="BLUF"/>
    <property type="match status" value="1"/>
</dbReference>
<keyword evidence="3" id="KW-1185">Reference proteome</keyword>
<dbReference type="SMART" id="SM01034">
    <property type="entry name" value="BLUF"/>
    <property type="match status" value="1"/>
</dbReference>
<dbReference type="EMBL" id="LUKE01000001">
    <property type="protein sequence ID" value="KYG67336.1"/>
    <property type="molecule type" value="Genomic_DNA"/>
</dbReference>
<dbReference type="GO" id="GO:0009882">
    <property type="term" value="F:blue light photoreceptor activity"/>
    <property type="evidence" value="ECO:0007669"/>
    <property type="project" value="InterPro"/>
</dbReference>
<dbReference type="Gene3D" id="3.30.70.100">
    <property type="match status" value="1"/>
</dbReference>
<dbReference type="AlphaFoldDB" id="A0A150WSG9"/>
<protein>
    <recommendedName>
        <fullName evidence="1">BLUF domain-containing protein</fullName>
    </recommendedName>
</protein>
<organism evidence="2 3">
    <name type="scientific">Bdellovibrio bacteriovorus</name>
    <dbReference type="NCBI Taxonomy" id="959"/>
    <lineage>
        <taxon>Bacteria</taxon>
        <taxon>Pseudomonadati</taxon>
        <taxon>Bdellovibrionota</taxon>
        <taxon>Bdellovibrionia</taxon>
        <taxon>Bdellovibrionales</taxon>
        <taxon>Pseudobdellovibrionaceae</taxon>
        <taxon>Bdellovibrio</taxon>
    </lineage>
</organism>
<comment type="caution">
    <text evidence="2">The sequence shown here is derived from an EMBL/GenBank/DDBJ whole genome shotgun (WGS) entry which is preliminary data.</text>
</comment>